<reference evidence="2" key="1">
    <citation type="submission" date="2022-06" db="EMBL/GenBank/DDBJ databases">
        <title>Genomic Encyclopedia of Archaeal and Bacterial Type Strains, Phase II (KMG-II): from individual species to whole genera.</title>
        <authorList>
            <person name="Goeker M."/>
        </authorList>
    </citation>
    <scope>NUCLEOTIDE SEQUENCE</scope>
    <source>
        <strain evidence="2">DSM 26652</strain>
    </source>
</reference>
<dbReference type="EMBL" id="JAMTCS010000010">
    <property type="protein sequence ID" value="MCP2265892.1"/>
    <property type="molecule type" value="Genomic_DNA"/>
</dbReference>
<name>A0A9X2JWT6_9MICO</name>
<comment type="caution">
    <text evidence="2">The sequence shown here is derived from an EMBL/GenBank/DDBJ whole genome shotgun (WGS) entry which is preliminary data.</text>
</comment>
<protein>
    <submittedName>
        <fullName evidence="2">Uncharacterized protein</fullName>
    </submittedName>
</protein>
<keyword evidence="3" id="KW-1185">Reference proteome</keyword>
<sequence length="232" mass="23085">MWTTPRLWGRSAPCAVVARVSPATVSDVPHLVPVRRTATLAAVVGLALATAGCGTEAGQPAGQPAAGQPATVDASPEPVAAASGGPAELPTFDPSSAVATYAEGFPPDLFPLPEGATLLASSARPATSGTPSGGAGDGKGGGKGSGTPMTQVTLNLSSQLPAKKVIGQAREILLAQGFRQVSAPESSGLTAQTAFLRISRTKAGEVQESLVVGVLDDGDRRLASISGTVRTP</sequence>
<dbReference type="AlphaFoldDB" id="A0A9X2JWT6"/>
<organism evidence="2 3">
    <name type="scientific">Promicromonospora thailandica</name>
    <dbReference type="NCBI Taxonomy" id="765201"/>
    <lineage>
        <taxon>Bacteria</taxon>
        <taxon>Bacillati</taxon>
        <taxon>Actinomycetota</taxon>
        <taxon>Actinomycetes</taxon>
        <taxon>Micrococcales</taxon>
        <taxon>Promicromonosporaceae</taxon>
        <taxon>Promicromonospora</taxon>
    </lineage>
</organism>
<evidence type="ECO:0000313" key="3">
    <source>
        <dbReference type="Proteomes" id="UP001139493"/>
    </source>
</evidence>
<proteinExistence type="predicted"/>
<gene>
    <name evidence="2" type="ORF">APR03_003257</name>
</gene>
<feature type="compositionally biased region" description="Gly residues" evidence="1">
    <location>
        <begin position="131"/>
        <end position="145"/>
    </location>
</feature>
<evidence type="ECO:0000313" key="2">
    <source>
        <dbReference type="EMBL" id="MCP2265892.1"/>
    </source>
</evidence>
<feature type="region of interest" description="Disordered" evidence="1">
    <location>
        <begin position="57"/>
        <end position="91"/>
    </location>
</feature>
<accession>A0A9X2JWT6</accession>
<feature type="region of interest" description="Disordered" evidence="1">
    <location>
        <begin position="121"/>
        <end position="150"/>
    </location>
</feature>
<dbReference type="Proteomes" id="UP001139493">
    <property type="component" value="Unassembled WGS sequence"/>
</dbReference>
<evidence type="ECO:0000256" key="1">
    <source>
        <dbReference type="SAM" id="MobiDB-lite"/>
    </source>
</evidence>
<feature type="compositionally biased region" description="Low complexity" evidence="1">
    <location>
        <begin position="57"/>
        <end position="70"/>
    </location>
</feature>